<dbReference type="Proteomes" id="UP001176961">
    <property type="component" value="Unassembled WGS sequence"/>
</dbReference>
<evidence type="ECO:0000256" key="1">
    <source>
        <dbReference type="SAM" id="Phobius"/>
    </source>
</evidence>
<organism evidence="2 3">
    <name type="scientific">Cylicocyclus nassatus</name>
    <name type="common">Nematode worm</name>
    <dbReference type="NCBI Taxonomy" id="53992"/>
    <lineage>
        <taxon>Eukaryota</taxon>
        <taxon>Metazoa</taxon>
        <taxon>Ecdysozoa</taxon>
        <taxon>Nematoda</taxon>
        <taxon>Chromadorea</taxon>
        <taxon>Rhabditida</taxon>
        <taxon>Rhabditina</taxon>
        <taxon>Rhabditomorpha</taxon>
        <taxon>Strongyloidea</taxon>
        <taxon>Strongylidae</taxon>
        <taxon>Cylicocyclus</taxon>
    </lineage>
</organism>
<evidence type="ECO:0000313" key="3">
    <source>
        <dbReference type="Proteomes" id="UP001176961"/>
    </source>
</evidence>
<keyword evidence="1" id="KW-0472">Membrane</keyword>
<evidence type="ECO:0000313" key="2">
    <source>
        <dbReference type="EMBL" id="CAJ0588535.1"/>
    </source>
</evidence>
<comment type="caution">
    <text evidence="2">The sequence shown here is derived from an EMBL/GenBank/DDBJ whole genome shotgun (WGS) entry which is preliminary data.</text>
</comment>
<accession>A0AA36GJC9</accession>
<reference evidence="2" key="1">
    <citation type="submission" date="2023-07" db="EMBL/GenBank/DDBJ databases">
        <authorList>
            <consortium name="CYATHOMIX"/>
        </authorList>
    </citation>
    <scope>NUCLEOTIDE SEQUENCE</scope>
    <source>
        <strain evidence="2">N/A</strain>
    </source>
</reference>
<protein>
    <submittedName>
        <fullName evidence="2">Uncharacterized protein</fullName>
    </submittedName>
</protein>
<keyword evidence="1" id="KW-1133">Transmembrane helix</keyword>
<gene>
    <name evidence="2" type="ORF">CYNAS_LOCUS518</name>
</gene>
<keyword evidence="3" id="KW-1185">Reference proteome</keyword>
<dbReference type="EMBL" id="CATQJL010000001">
    <property type="protein sequence ID" value="CAJ0588535.1"/>
    <property type="molecule type" value="Genomic_DNA"/>
</dbReference>
<feature type="transmembrane region" description="Helical" evidence="1">
    <location>
        <begin position="6"/>
        <end position="22"/>
    </location>
</feature>
<name>A0AA36GJC9_CYLNA</name>
<keyword evidence="1" id="KW-0812">Transmembrane</keyword>
<proteinExistence type="predicted"/>
<dbReference type="AlphaFoldDB" id="A0AA36GJC9"/>
<sequence length="59" mass="6041">MTAMFNYLIVVLMFIVGVKGWFGPEMMHGPGLFGGFGGGYGGLGGGYGGGFGGGRIHPR</sequence>